<dbReference type="InterPro" id="IPR008501">
    <property type="entry name" value="THOC7/Mft1"/>
</dbReference>
<evidence type="ECO:0000256" key="1">
    <source>
        <dbReference type="ARBA" id="ARBA00004123"/>
    </source>
</evidence>
<dbReference type="HOGENOM" id="CLU_049078_1_0_1"/>
<keyword evidence="2" id="KW-0539">Nucleus</keyword>
<keyword evidence="6" id="KW-1185">Reference proteome</keyword>
<dbReference type="STRING" id="91928.A0A0D2BR31"/>
<dbReference type="GO" id="GO:0006397">
    <property type="term" value="P:mRNA processing"/>
    <property type="evidence" value="ECO:0007669"/>
    <property type="project" value="InterPro"/>
</dbReference>
<evidence type="ECO:0000313" key="6">
    <source>
        <dbReference type="Proteomes" id="UP000053328"/>
    </source>
</evidence>
<proteinExistence type="predicted"/>
<evidence type="ECO:0000313" key="5">
    <source>
        <dbReference type="EMBL" id="KIW20905.1"/>
    </source>
</evidence>
<reference evidence="5 6" key="1">
    <citation type="submission" date="2015-01" db="EMBL/GenBank/DDBJ databases">
        <title>The Genome Sequence of Exophiala spinifera CBS89968.</title>
        <authorList>
            <consortium name="The Broad Institute Genomics Platform"/>
            <person name="Cuomo C."/>
            <person name="de Hoog S."/>
            <person name="Gorbushina A."/>
            <person name="Stielow B."/>
            <person name="Teixiera M."/>
            <person name="Abouelleil A."/>
            <person name="Chapman S.B."/>
            <person name="Priest M."/>
            <person name="Young S.K."/>
            <person name="Wortman J."/>
            <person name="Nusbaum C."/>
            <person name="Birren B."/>
        </authorList>
    </citation>
    <scope>NUCLEOTIDE SEQUENCE [LARGE SCALE GENOMIC DNA]</scope>
    <source>
        <strain evidence="5 6">CBS 89968</strain>
    </source>
</reference>
<sequence>MATFTLLDQAEEDKLHASRLLGIEERPFKRLTKRLLAPTTPIHAFLARKSDGSEEPQENVAGETAAQHEQFLKDIQRFREDVILDFAAFESSIARIQFLRAANERERERYVAEKAKIERTAEEVRDNTSTLRVQLDEAQKTLAIRKTYDVLADKITKNAALKPRDEQHVNVEKLKAEIEELEREGQEHLQAWVERREQLEKVVSEGMKLRRIIRDEKEPEKDEDGADQEHEGDRDDDENMLGVGRREGMSNAGTPRPGDPLTPLIDPRGSNVMTPTTLPEGSGRTPRPVDEDVDMEAGPVAGEARIGDDMDTT</sequence>
<evidence type="ECO:0008006" key="7">
    <source>
        <dbReference type="Google" id="ProtNLM"/>
    </source>
</evidence>
<accession>A0A0D2BR31</accession>
<dbReference type="RefSeq" id="XP_016241121.1">
    <property type="nucleotide sequence ID" value="XM_016375845.1"/>
</dbReference>
<dbReference type="GeneID" id="27328567"/>
<feature type="coiled-coil region" evidence="3">
    <location>
        <begin position="100"/>
        <end position="191"/>
    </location>
</feature>
<comment type="subcellular location">
    <subcellularLocation>
        <location evidence="1">Nucleus</location>
    </subcellularLocation>
</comment>
<dbReference type="Pfam" id="PF05615">
    <property type="entry name" value="THOC7"/>
    <property type="match status" value="1"/>
</dbReference>
<gene>
    <name evidence="5" type="ORF">PV08_01484</name>
</gene>
<evidence type="ECO:0000256" key="2">
    <source>
        <dbReference type="ARBA" id="ARBA00023242"/>
    </source>
</evidence>
<evidence type="ECO:0000256" key="3">
    <source>
        <dbReference type="SAM" id="Coils"/>
    </source>
</evidence>
<dbReference type="EMBL" id="KN847492">
    <property type="protein sequence ID" value="KIW20905.1"/>
    <property type="molecule type" value="Genomic_DNA"/>
</dbReference>
<dbReference type="AlphaFoldDB" id="A0A0D2BR31"/>
<organism evidence="5 6">
    <name type="scientific">Exophiala spinifera</name>
    <dbReference type="NCBI Taxonomy" id="91928"/>
    <lineage>
        <taxon>Eukaryota</taxon>
        <taxon>Fungi</taxon>
        <taxon>Dikarya</taxon>
        <taxon>Ascomycota</taxon>
        <taxon>Pezizomycotina</taxon>
        <taxon>Eurotiomycetes</taxon>
        <taxon>Chaetothyriomycetidae</taxon>
        <taxon>Chaetothyriales</taxon>
        <taxon>Herpotrichiellaceae</taxon>
        <taxon>Exophiala</taxon>
    </lineage>
</organism>
<keyword evidence="3" id="KW-0175">Coiled coil</keyword>
<dbReference type="GO" id="GO:0000445">
    <property type="term" value="C:THO complex part of transcription export complex"/>
    <property type="evidence" value="ECO:0007669"/>
    <property type="project" value="InterPro"/>
</dbReference>
<dbReference type="VEuPathDB" id="FungiDB:PV08_01484"/>
<evidence type="ECO:0000256" key="4">
    <source>
        <dbReference type="SAM" id="MobiDB-lite"/>
    </source>
</evidence>
<dbReference type="OrthoDB" id="205166at2759"/>
<feature type="region of interest" description="Disordered" evidence="4">
    <location>
        <begin position="213"/>
        <end position="313"/>
    </location>
</feature>
<dbReference type="Proteomes" id="UP000053328">
    <property type="component" value="Unassembled WGS sequence"/>
</dbReference>
<name>A0A0D2BR31_9EURO</name>
<protein>
    <recommendedName>
        <fullName evidence="7">Tho complex subunit 7</fullName>
    </recommendedName>
</protein>